<comment type="caution">
    <text evidence="1">The sequence shown here is derived from an EMBL/GenBank/DDBJ whole genome shotgun (WGS) entry which is preliminary data.</text>
</comment>
<evidence type="ECO:0000313" key="2">
    <source>
        <dbReference type="Proteomes" id="UP000324222"/>
    </source>
</evidence>
<organism evidence="1 2">
    <name type="scientific">Portunus trituberculatus</name>
    <name type="common">Swimming crab</name>
    <name type="synonym">Neptunus trituberculatus</name>
    <dbReference type="NCBI Taxonomy" id="210409"/>
    <lineage>
        <taxon>Eukaryota</taxon>
        <taxon>Metazoa</taxon>
        <taxon>Ecdysozoa</taxon>
        <taxon>Arthropoda</taxon>
        <taxon>Crustacea</taxon>
        <taxon>Multicrustacea</taxon>
        <taxon>Malacostraca</taxon>
        <taxon>Eumalacostraca</taxon>
        <taxon>Eucarida</taxon>
        <taxon>Decapoda</taxon>
        <taxon>Pleocyemata</taxon>
        <taxon>Brachyura</taxon>
        <taxon>Eubrachyura</taxon>
        <taxon>Portunoidea</taxon>
        <taxon>Portunidae</taxon>
        <taxon>Portuninae</taxon>
        <taxon>Portunus</taxon>
    </lineage>
</organism>
<proteinExistence type="predicted"/>
<dbReference type="AlphaFoldDB" id="A0A5B7ETN4"/>
<evidence type="ECO:0000313" key="1">
    <source>
        <dbReference type="EMBL" id="MPC38260.1"/>
    </source>
</evidence>
<keyword evidence="2" id="KW-1185">Reference proteome</keyword>
<reference evidence="1 2" key="1">
    <citation type="submission" date="2019-05" db="EMBL/GenBank/DDBJ databases">
        <title>Another draft genome of Portunus trituberculatus and its Hox gene families provides insights of decapod evolution.</title>
        <authorList>
            <person name="Jeong J.-H."/>
            <person name="Song I."/>
            <person name="Kim S."/>
            <person name="Choi T."/>
            <person name="Kim D."/>
            <person name="Ryu S."/>
            <person name="Kim W."/>
        </authorList>
    </citation>
    <scope>NUCLEOTIDE SEQUENCE [LARGE SCALE GENOMIC DNA]</scope>
    <source>
        <tissue evidence="1">Muscle</tissue>
    </source>
</reference>
<sequence length="442" mass="50209">MSPMLICLVSANHDFYRLYVSRAHLQRRPAAHSWCPDARLHDARDEAERLGLLFQTDPSPELLRRCQRSKDDLTALLECVLERILFTRLMYRLQDRHSPRLFGFLPQRSTHHCLVDLYSRISRDAVVAFIDLKSDFDVASRDIILDQLVDFGIRGNLLRWIRDYLSNRSSRVFFSGASATCGLIVSPHKSRIFSCRPPAILPDFTVGGTVIPLCSQYRYLGAPMVPLVVLSSHLICRRLLGRWVGRRLRDRSSTTLCELNAILDADSLLHNDAVDRLAKEACRLPHRGDGRPLSLPCYLSRVLSAAFLPEQRRRDIKRPYSVTINQSVYRSKFTCRRRGLMVRRHNVVSAHLRLSYRSPWQVAGLGGSPPSPTVAYATPLVPTPSSTTVWRALLCDTSCPRICHYMPSAASTSRYFPGAMSDNFRLEGMNRKLYVGKISVAN</sequence>
<dbReference type="Proteomes" id="UP000324222">
    <property type="component" value="Unassembled WGS sequence"/>
</dbReference>
<dbReference type="EMBL" id="VSRR010004024">
    <property type="protein sequence ID" value="MPC38260.1"/>
    <property type="molecule type" value="Genomic_DNA"/>
</dbReference>
<gene>
    <name evidence="1" type="ORF">E2C01_031767</name>
</gene>
<accession>A0A5B7ETN4</accession>
<dbReference type="OrthoDB" id="6373033at2759"/>
<protein>
    <submittedName>
        <fullName evidence="1">Uncharacterized protein</fullName>
    </submittedName>
</protein>
<name>A0A5B7ETN4_PORTR</name>